<feature type="transmembrane region" description="Helical" evidence="1">
    <location>
        <begin position="69"/>
        <end position="90"/>
    </location>
</feature>
<reference evidence="3" key="1">
    <citation type="journal article" date="2018" name="Genome Announc.">
        <title>Complete Genome Sequence of the Methanococcus maripaludis Type Strain JJ (DSM 2067), a Model for Selenoprotein Synthesis in Archaea.</title>
        <authorList>
            <person name="Poehlein A."/>
            <person name="Heym D."/>
            <person name="Quitzke V."/>
            <person name="Fersch J."/>
            <person name="Daniel R."/>
            <person name="Rother M."/>
        </authorList>
    </citation>
    <scope>NUCLEOTIDE SEQUENCE [LARGE SCALE GENOMIC DNA]</scope>
    <source>
        <strain evidence="3">DSM 2067</strain>
    </source>
</reference>
<accession>A0A2L1C8G6</accession>
<dbReference type="AlphaFoldDB" id="A0A2L1C8G6"/>
<sequence length="124" mass="13602">MGKAWDIIIVVFIFNLAVTGISSVCDYFEIPFSNQSFVPTGSSDLVNQFDNTSESAPNQVTESSLFGDWAWAVSIVGTLFGFLTGNYNIWLSLGVDPLFAQFLRVVCMMANGFALLEIISKVKV</sequence>
<dbReference type="EMBL" id="CP026606">
    <property type="protein sequence ID" value="AVB75645.1"/>
    <property type="molecule type" value="Genomic_DNA"/>
</dbReference>
<dbReference type="RefSeq" id="WP_104837309.1">
    <property type="nucleotide sequence ID" value="NZ_CP026606.1"/>
</dbReference>
<proteinExistence type="predicted"/>
<dbReference type="GeneID" id="36101320"/>
<gene>
    <name evidence="2" type="ORF">MMJJ_02260</name>
</gene>
<feature type="transmembrane region" description="Helical" evidence="1">
    <location>
        <begin position="102"/>
        <end position="120"/>
    </location>
</feature>
<evidence type="ECO:0000313" key="2">
    <source>
        <dbReference type="EMBL" id="AVB75645.1"/>
    </source>
</evidence>
<dbReference type="Proteomes" id="UP000239462">
    <property type="component" value="Chromosome"/>
</dbReference>
<dbReference type="KEGG" id="mmad:MMJJ_02260"/>
<evidence type="ECO:0000256" key="1">
    <source>
        <dbReference type="SAM" id="Phobius"/>
    </source>
</evidence>
<keyword evidence="1" id="KW-0472">Membrane</keyword>
<name>A0A2L1C8G6_METMI</name>
<evidence type="ECO:0000313" key="3">
    <source>
        <dbReference type="Proteomes" id="UP000239462"/>
    </source>
</evidence>
<organism evidence="2 3">
    <name type="scientific">Methanococcus maripaludis</name>
    <name type="common">Methanococcus deltae</name>
    <dbReference type="NCBI Taxonomy" id="39152"/>
    <lineage>
        <taxon>Archaea</taxon>
        <taxon>Methanobacteriati</taxon>
        <taxon>Methanobacteriota</taxon>
        <taxon>Methanomada group</taxon>
        <taxon>Methanococci</taxon>
        <taxon>Methanococcales</taxon>
        <taxon>Methanococcaceae</taxon>
        <taxon>Methanococcus</taxon>
    </lineage>
</organism>
<keyword evidence="1" id="KW-1133">Transmembrane helix</keyword>
<keyword evidence="1" id="KW-0812">Transmembrane</keyword>
<feature type="transmembrane region" description="Helical" evidence="1">
    <location>
        <begin position="7"/>
        <end position="30"/>
    </location>
</feature>
<protein>
    <submittedName>
        <fullName evidence="2">Uncharacterized protein</fullName>
    </submittedName>
</protein>